<evidence type="ECO:0000259" key="2">
    <source>
        <dbReference type="PROSITE" id="PS51549"/>
    </source>
</evidence>
<dbReference type="EMBL" id="JARUXG010000001">
    <property type="protein sequence ID" value="MDG6779368.1"/>
    <property type="molecule type" value="Genomic_DNA"/>
</dbReference>
<protein>
    <submittedName>
        <fullName evidence="3">DM13 domain-containing protein</fullName>
    </submittedName>
</protein>
<evidence type="ECO:0000256" key="1">
    <source>
        <dbReference type="SAM" id="Phobius"/>
    </source>
</evidence>
<gene>
    <name evidence="3" type="ORF">QBL07_00820</name>
</gene>
<dbReference type="InterPro" id="IPR019545">
    <property type="entry name" value="DM13_domain"/>
</dbReference>
<keyword evidence="1" id="KW-0812">Transmembrane</keyword>
<feature type="domain" description="DM13" evidence="2">
    <location>
        <begin position="74"/>
        <end position="188"/>
    </location>
</feature>
<keyword evidence="1" id="KW-1133">Transmembrane helix</keyword>
<proteinExistence type="predicted"/>
<keyword evidence="1" id="KW-0472">Membrane</keyword>
<dbReference type="Pfam" id="PF10517">
    <property type="entry name" value="DM13"/>
    <property type="match status" value="1"/>
</dbReference>
<organism evidence="3">
    <name type="scientific">Gordonia rubripertincta</name>
    <name type="common">Rhodococcus corallinus</name>
    <dbReference type="NCBI Taxonomy" id="36822"/>
    <lineage>
        <taxon>Bacteria</taxon>
        <taxon>Bacillati</taxon>
        <taxon>Actinomycetota</taxon>
        <taxon>Actinomycetes</taxon>
        <taxon>Mycobacteriales</taxon>
        <taxon>Gordoniaceae</taxon>
        <taxon>Gordonia</taxon>
    </lineage>
</organism>
<evidence type="ECO:0000313" key="3">
    <source>
        <dbReference type="EMBL" id="MDG6779368.1"/>
    </source>
</evidence>
<reference evidence="3" key="1">
    <citation type="submission" date="2023-04" db="EMBL/GenBank/DDBJ databases">
        <title>Characterization and analysis of the complete genome of Gordonia rubripertincta 112, the degrader of aromatic and aliphatic compounds.</title>
        <authorList>
            <person name="Frantsuzova E."/>
            <person name="Bogun A."/>
            <person name="Delegan Y."/>
        </authorList>
    </citation>
    <scope>NUCLEOTIDE SEQUENCE</scope>
    <source>
        <strain evidence="3">112</strain>
    </source>
</reference>
<comment type="caution">
    <text evidence="3">The sequence shown here is derived from an EMBL/GenBank/DDBJ whole genome shotgun (WGS) entry which is preliminary data.</text>
</comment>
<name>A0AAW6R5Y1_GORRU</name>
<accession>A0AAW6R5Y1</accession>
<dbReference type="PROSITE" id="PS51549">
    <property type="entry name" value="DM13"/>
    <property type="match status" value="1"/>
</dbReference>
<sequence>MTGHDRPSSPVPRRRRRWPWVLGGVGVLVVVAVAVAAVIFQPWLIFVDTEVDDEIPVAVTPSTSQDGQPPPAAPTLLSAGRLISHEHSTSGTVSVIQKPDGTRVLAIENLDTTTGPDVHVWLSQAEVVEGFGGWRTAAGPPHVDLGTIKGNKGDQVYEVPADVDLDAYPAVFLWCVKFSVSFGAAELAAPGVR</sequence>
<feature type="transmembrane region" description="Helical" evidence="1">
    <location>
        <begin position="20"/>
        <end position="44"/>
    </location>
</feature>
<dbReference type="AlphaFoldDB" id="A0AAW6R5Y1"/>